<reference evidence="1 2" key="1">
    <citation type="submission" date="2020-04" db="EMBL/GenBank/DDBJ databases">
        <title>The first description of lens atrophy caused by putative novel Shewanella sp. that is a new emerging pathogen for cultured rainbow trout?</title>
        <authorList>
            <person name="Saticioglu I.B."/>
            <person name="Duman M."/>
            <person name="Altun S."/>
        </authorList>
    </citation>
    <scope>NUCLEOTIDE SEQUENCE [LARGE SCALE GENOMIC DNA]</scope>
    <source>
        <strain evidence="1 2">S-1</strain>
    </source>
</reference>
<name>A0ABX1KR45_9GAMM</name>
<dbReference type="Proteomes" id="UP000527352">
    <property type="component" value="Unassembled WGS sequence"/>
</dbReference>
<protein>
    <submittedName>
        <fullName evidence="1">Uncharacterized protein</fullName>
    </submittedName>
</protein>
<dbReference type="RefSeq" id="WP_168826784.1">
    <property type="nucleotide sequence ID" value="NZ_JABAEB010000011.1"/>
</dbReference>
<dbReference type="EMBL" id="JABAEB010000011">
    <property type="protein sequence ID" value="NLQ24652.1"/>
    <property type="molecule type" value="Genomic_DNA"/>
</dbReference>
<evidence type="ECO:0000313" key="1">
    <source>
        <dbReference type="EMBL" id="NLQ24652.1"/>
    </source>
</evidence>
<organism evidence="1 2">
    <name type="scientific">Shewanella oncorhynchi</name>
    <dbReference type="NCBI Taxonomy" id="2726434"/>
    <lineage>
        <taxon>Bacteria</taxon>
        <taxon>Pseudomonadati</taxon>
        <taxon>Pseudomonadota</taxon>
        <taxon>Gammaproteobacteria</taxon>
        <taxon>Alteromonadales</taxon>
        <taxon>Shewanellaceae</taxon>
        <taxon>Shewanella</taxon>
    </lineage>
</organism>
<accession>A0ABX1KR45</accession>
<comment type="caution">
    <text evidence="1">The sequence shown here is derived from an EMBL/GenBank/DDBJ whole genome shotgun (WGS) entry which is preliminary data.</text>
</comment>
<gene>
    <name evidence="1" type="ORF">HGO26_17420</name>
</gene>
<evidence type="ECO:0000313" key="2">
    <source>
        <dbReference type="Proteomes" id="UP000527352"/>
    </source>
</evidence>
<proteinExistence type="predicted"/>
<sequence>MNINKLINASQVIGRGLAQQACQIELTRIGGDGVFWQRRNAPSGSGLWCSKQDWQLWVTAVTGVTSSAEIACDLLPCVSAAAFDVAGEWLVDCLEEVPKPFGLVPDIYPVLTLQTTQLEQGDVESATQLACVLVDWPQEDWQSQVESWSAFSGKTVDVSLSLVAGFVPQITPTPDLPEIGGGLWLDGDVQIEQGEALLWADGPLAKIKFITPIDGPQAQLEIVSLLPKMDAIQPPLIADIGRVSLPLAKLGAMMTGDKLTLEVTLNNQVRLGRFSHQYGQELYQTLASINLLRGESGLLAQIEALV</sequence>
<keyword evidence="2" id="KW-1185">Reference proteome</keyword>